<dbReference type="RefSeq" id="WP_068831926.1">
    <property type="nucleotide sequence ID" value="NZ_JBHSMX010000003.1"/>
</dbReference>
<keyword evidence="5" id="KW-0547">Nucleotide-binding</keyword>
<accession>A0ABW0Q4A1</accession>
<dbReference type="InterPro" id="IPR052038">
    <property type="entry name" value="Type-VII_TA_antitoxin"/>
</dbReference>
<reference evidence="10" key="1">
    <citation type="journal article" date="2019" name="Int. J. Syst. Evol. Microbiol.">
        <title>The Global Catalogue of Microorganisms (GCM) 10K type strain sequencing project: providing services to taxonomists for standard genome sequencing and annotation.</title>
        <authorList>
            <consortium name="The Broad Institute Genomics Platform"/>
            <consortium name="The Broad Institute Genome Sequencing Center for Infectious Disease"/>
            <person name="Wu L."/>
            <person name="Ma J."/>
        </authorList>
    </citation>
    <scope>NUCLEOTIDE SEQUENCE [LARGE SCALE GENOMIC DNA]</scope>
    <source>
        <strain evidence="10">CGMCC 4.7277</strain>
    </source>
</reference>
<keyword evidence="10" id="KW-1185">Reference proteome</keyword>
<comment type="caution">
    <text evidence="9">The sequence shown here is derived from an EMBL/GenBank/DDBJ whole genome shotgun (WGS) entry which is preliminary data.</text>
</comment>
<dbReference type="Pfam" id="PF18765">
    <property type="entry name" value="Polbeta"/>
    <property type="match status" value="1"/>
</dbReference>
<feature type="domain" description="Polymerase beta nucleotidyltransferase" evidence="8">
    <location>
        <begin position="14"/>
        <end position="93"/>
    </location>
</feature>
<dbReference type="SUPFAM" id="SSF81301">
    <property type="entry name" value="Nucleotidyltransferase"/>
    <property type="match status" value="1"/>
</dbReference>
<dbReference type="Gene3D" id="3.30.460.10">
    <property type="entry name" value="Beta Polymerase, domain 2"/>
    <property type="match status" value="1"/>
</dbReference>
<comment type="cofactor">
    <cofactor evidence="1">
        <name>Mg(2+)</name>
        <dbReference type="ChEBI" id="CHEBI:18420"/>
    </cofactor>
</comment>
<evidence type="ECO:0000256" key="6">
    <source>
        <dbReference type="ARBA" id="ARBA00022840"/>
    </source>
</evidence>
<evidence type="ECO:0000313" key="10">
    <source>
        <dbReference type="Proteomes" id="UP001596084"/>
    </source>
</evidence>
<dbReference type="InterPro" id="IPR041633">
    <property type="entry name" value="Polbeta"/>
</dbReference>
<dbReference type="PANTHER" id="PTHR33571:SF12">
    <property type="entry name" value="BSL3053 PROTEIN"/>
    <property type="match status" value="1"/>
</dbReference>
<proteinExistence type="predicted"/>
<name>A0ABW0Q4A1_9BURK</name>
<gene>
    <name evidence="9" type="ORF">ACFPP7_01005</name>
</gene>
<organism evidence="9 10">
    <name type="scientific">Polaromonas jejuensis</name>
    <dbReference type="NCBI Taxonomy" id="457502"/>
    <lineage>
        <taxon>Bacteria</taxon>
        <taxon>Pseudomonadati</taxon>
        <taxon>Pseudomonadota</taxon>
        <taxon>Betaproteobacteria</taxon>
        <taxon>Burkholderiales</taxon>
        <taxon>Comamonadaceae</taxon>
        <taxon>Polaromonas</taxon>
    </lineage>
</organism>
<evidence type="ECO:0000256" key="2">
    <source>
        <dbReference type="ARBA" id="ARBA00022679"/>
    </source>
</evidence>
<evidence type="ECO:0000256" key="3">
    <source>
        <dbReference type="ARBA" id="ARBA00022695"/>
    </source>
</evidence>
<dbReference type="PANTHER" id="PTHR33571">
    <property type="entry name" value="SSL8005 PROTEIN"/>
    <property type="match status" value="1"/>
</dbReference>
<dbReference type="CDD" id="cd05403">
    <property type="entry name" value="NT_KNTase_like"/>
    <property type="match status" value="1"/>
</dbReference>
<protein>
    <submittedName>
        <fullName evidence="9">Nucleotidyltransferase family protein</fullName>
    </submittedName>
</protein>
<evidence type="ECO:0000259" key="8">
    <source>
        <dbReference type="Pfam" id="PF18765"/>
    </source>
</evidence>
<keyword evidence="3" id="KW-0548">Nucleotidyltransferase</keyword>
<evidence type="ECO:0000256" key="5">
    <source>
        <dbReference type="ARBA" id="ARBA00022741"/>
    </source>
</evidence>
<evidence type="ECO:0000256" key="1">
    <source>
        <dbReference type="ARBA" id="ARBA00001946"/>
    </source>
</evidence>
<keyword evidence="7" id="KW-0460">Magnesium</keyword>
<evidence type="ECO:0000313" key="9">
    <source>
        <dbReference type="EMBL" id="MFC5519493.1"/>
    </source>
</evidence>
<sequence length="96" mass="10557">MRPSEALSLHRTRIREIALSHRVSGVRVFGSALHGDDVSGSDLDLLVEPTPQTTMMDIGAIRFELKNLLGLEVDVLTPNGLPAKFREQVLREAVPV</sequence>
<dbReference type="Proteomes" id="UP001596084">
    <property type="component" value="Unassembled WGS sequence"/>
</dbReference>
<keyword evidence="6" id="KW-0067">ATP-binding</keyword>
<evidence type="ECO:0000256" key="4">
    <source>
        <dbReference type="ARBA" id="ARBA00022723"/>
    </source>
</evidence>
<dbReference type="EMBL" id="JBHSMX010000003">
    <property type="protein sequence ID" value="MFC5519493.1"/>
    <property type="molecule type" value="Genomic_DNA"/>
</dbReference>
<dbReference type="InterPro" id="IPR043519">
    <property type="entry name" value="NT_sf"/>
</dbReference>
<keyword evidence="4" id="KW-0479">Metal-binding</keyword>
<keyword evidence="2" id="KW-0808">Transferase</keyword>
<evidence type="ECO:0000256" key="7">
    <source>
        <dbReference type="ARBA" id="ARBA00022842"/>
    </source>
</evidence>